<sequence length="411" mass="41266">MPATSPRALGRVAAVLLAFGSIAGSGILSLPSAVYAQTGSGCLLVWAVAALLCLPMLVMFQDAMGLSGGGDALQALVSRGLRPWVGAAMPLMFVFVVVVGLPTGCAVAGRYVERGLGWGGGGAAVAVALLVLALSANLAGARVGALVQFAGGAALVATGLILVAAGSWNAPRQLDVLPTGAIGETLLPGVLLAFWAFVGFENLTFLGRELRDPRRDFLPVSAVALGLYGAFAVALTLAVSVRADQHSVDPVAGLLELATSPALQGLVAVVAAAAMLVNAAAWVRGVNSLIAGASRDGCMPSILGGSAWARTALLGALFAATLSALAADPSLTVDALAASSAVFVLIYIICIVSYVRSRGPSARTLANLALIPIMAAALVQSGTRSVYGLVVAAGCLAWCRTRSRSGRPGPS</sequence>
<feature type="transmembrane region" description="Helical" evidence="6">
    <location>
        <begin position="84"/>
        <end position="109"/>
    </location>
</feature>
<evidence type="ECO:0000313" key="7">
    <source>
        <dbReference type="EMBL" id="XDP44921.1"/>
    </source>
</evidence>
<comment type="subcellular location">
    <subcellularLocation>
        <location evidence="1">Cell membrane</location>
        <topology evidence="1">Multi-pass membrane protein</topology>
    </subcellularLocation>
</comment>
<dbReference type="AlphaFoldDB" id="A0AB39L1T8"/>
<keyword evidence="3 6" id="KW-0812">Transmembrane</keyword>
<dbReference type="PANTHER" id="PTHR42770">
    <property type="entry name" value="AMINO ACID TRANSPORTER-RELATED"/>
    <property type="match status" value="1"/>
</dbReference>
<feature type="transmembrane region" description="Helical" evidence="6">
    <location>
        <begin position="12"/>
        <end position="31"/>
    </location>
</feature>
<dbReference type="PIRSF" id="PIRSF006060">
    <property type="entry name" value="AA_transporter"/>
    <property type="match status" value="1"/>
</dbReference>
<feature type="transmembrane region" description="Helical" evidence="6">
    <location>
        <begin position="146"/>
        <end position="166"/>
    </location>
</feature>
<feature type="transmembrane region" description="Helical" evidence="6">
    <location>
        <begin position="115"/>
        <end position="134"/>
    </location>
</feature>
<reference evidence="7" key="1">
    <citation type="submission" date="2024-07" db="EMBL/GenBank/DDBJ databases">
        <authorList>
            <person name="fu j."/>
        </authorList>
    </citation>
    <scope>NUCLEOTIDE SEQUENCE</scope>
    <source>
        <strain evidence="7">P10A9</strain>
    </source>
</reference>
<dbReference type="Pfam" id="PF13520">
    <property type="entry name" value="AA_permease_2"/>
    <property type="match status" value="1"/>
</dbReference>
<evidence type="ECO:0000256" key="4">
    <source>
        <dbReference type="ARBA" id="ARBA00022989"/>
    </source>
</evidence>
<proteinExistence type="predicted"/>
<dbReference type="EMBL" id="CP163302">
    <property type="protein sequence ID" value="XDP44921.1"/>
    <property type="molecule type" value="Genomic_DNA"/>
</dbReference>
<feature type="transmembrane region" description="Helical" evidence="6">
    <location>
        <begin position="333"/>
        <end position="355"/>
    </location>
</feature>
<feature type="transmembrane region" description="Helical" evidence="6">
    <location>
        <begin position="307"/>
        <end position="327"/>
    </location>
</feature>
<keyword evidence="5 6" id="KW-0472">Membrane</keyword>
<gene>
    <name evidence="7" type="ORF">AB5L97_16870</name>
</gene>
<dbReference type="KEGG" id="spue:AB5L97_16870"/>
<feature type="transmembrane region" description="Helical" evidence="6">
    <location>
        <begin position="186"/>
        <end position="205"/>
    </location>
</feature>
<keyword evidence="4 6" id="KW-1133">Transmembrane helix</keyword>
<feature type="transmembrane region" description="Helical" evidence="6">
    <location>
        <begin position="261"/>
        <end position="286"/>
    </location>
</feature>
<dbReference type="GO" id="GO:0016020">
    <property type="term" value="C:membrane"/>
    <property type="evidence" value="ECO:0007669"/>
    <property type="project" value="UniProtKB-SubCell"/>
</dbReference>
<dbReference type="PANTHER" id="PTHR42770:SF7">
    <property type="entry name" value="MEMBRANE PROTEIN"/>
    <property type="match status" value="1"/>
</dbReference>
<evidence type="ECO:0000256" key="3">
    <source>
        <dbReference type="ARBA" id="ARBA00022692"/>
    </source>
</evidence>
<dbReference type="InterPro" id="IPR002293">
    <property type="entry name" value="AA/rel_permease1"/>
</dbReference>
<evidence type="ECO:0000256" key="5">
    <source>
        <dbReference type="ARBA" id="ARBA00023136"/>
    </source>
</evidence>
<evidence type="ECO:0000256" key="1">
    <source>
        <dbReference type="ARBA" id="ARBA00004651"/>
    </source>
</evidence>
<feature type="transmembrane region" description="Helical" evidence="6">
    <location>
        <begin position="217"/>
        <end position="241"/>
    </location>
</feature>
<evidence type="ECO:0000256" key="6">
    <source>
        <dbReference type="SAM" id="Phobius"/>
    </source>
</evidence>
<protein>
    <submittedName>
        <fullName evidence="7">APC family permease</fullName>
    </submittedName>
</protein>
<dbReference type="Gene3D" id="1.20.1740.10">
    <property type="entry name" value="Amino acid/polyamine transporter I"/>
    <property type="match status" value="1"/>
</dbReference>
<name>A0AB39L1T8_9MICC</name>
<keyword evidence="2" id="KW-1003">Cell membrane</keyword>
<accession>A0AB39L1T8</accession>
<feature type="transmembrane region" description="Helical" evidence="6">
    <location>
        <begin position="43"/>
        <end position="63"/>
    </location>
</feature>
<dbReference type="InterPro" id="IPR050367">
    <property type="entry name" value="APC_superfamily"/>
</dbReference>
<dbReference type="RefSeq" id="WP_369045521.1">
    <property type="nucleotide sequence ID" value="NZ_CP163302.1"/>
</dbReference>
<evidence type="ECO:0000256" key="2">
    <source>
        <dbReference type="ARBA" id="ARBA00022475"/>
    </source>
</evidence>
<organism evidence="7">
    <name type="scientific">Sinomonas puerhi</name>
    <dbReference type="NCBI Taxonomy" id="3238584"/>
    <lineage>
        <taxon>Bacteria</taxon>
        <taxon>Bacillati</taxon>
        <taxon>Actinomycetota</taxon>
        <taxon>Actinomycetes</taxon>
        <taxon>Micrococcales</taxon>
        <taxon>Micrococcaceae</taxon>
        <taxon>Sinomonas</taxon>
    </lineage>
</organism>